<dbReference type="Gene3D" id="3.40.640.10">
    <property type="entry name" value="Type I PLP-dependent aspartate aminotransferase-like (Major domain)"/>
    <property type="match status" value="1"/>
</dbReference>
<keyword evidence="3 7" id="KW-0032">Aminotransferase</keyword>
<proteinExistence type="inferred from homology"/>
<dbReference type="InterPro" id="IPR015422">
    <property type="entry name" value="PyrdxlP-dep_Trfase_small"/>
</dbReference>
<dbReference type="Gene3D" id="3.90.1150.10">
    <property type="entry name" value="Aspartate Aminotransferase, domain 1"/>
    <property type="match status" value="1"/>
</dbReference>
<evidence type="ECO:0000256" key="5">
    <source>
        <dbReference type="ARBA" id="ARBA00022898"/>
    </source>
</evidence>
<dbReference type="NCBIfam" id="NF004621">
    <property type="entry name" value="PRK05957.1"/>
    <property type="match status" value="1"/>
</dbReference>
<dbReference type="GO" id="GO:0030170">
    <property type="term" value="F:pyridoxal phosphate binding"/>
    <property type="evidence" value="ECO:0007669"/>
    <property type="project" value="InterPro"/>
</dbReference>
<dbReference type="InterPro" id="IPR015421">
    <property type="entry name" value="PyrdxlP-dep_Trfase_major"/>
</dbReference>
<accession>A0A1Z4KSV2</accession>
<feature type="domain" description="Aminotransferase class I/classII large" evidence="6">
    <location>
        <begin position="30"/>
        <end position="386"/>
    </location>
</feature>
<dbReference type="InterPro" id="IPR050596">
    <property type="entry name" value="AspAT/PAT-like"/>
</dbReference>
<dbReference type="InterPro" id="IPR004839">
    <property type="entry name" value="Aminotransferase_I/II_large"/>
</dbReference>
<evidence type="ECO:0000313" key="7">
    <source>
        <dbReference type="EMBL" id="BAY72014.1"/>
    </source>
</evidence>
<evidence type="ECO:0000256" key="4">
    <source>
        <dbReference type="ARBA" id="ARBA00022679"/>
    </source>
</evidence>
<dbReference type="GO" id="GO:0006520">
    <property type="term" value="P:amino acid metabolic process"/>
    <property type="evidence" value="ECO:0007669"/>
    <property type="project" value="InterPro"/>
</dbReference>
<keyword evidence="4 7" id="KW-0808">Transferase</keyword>
<dbReference type="CDD" id="cd00609">
    <property type="entry name" value="AAT_like"/>
    <property type="match status" value="1"/>
</dbReference>
<reference evidence="7 8" key="1">
    <citation type="submission" date="2017-06" db="EMBL/GenBank/DDBJ databases">
        <title>Genome sequencing of cyanobaciteial culture collection at National Institute for Environmental Studies (NIES).</title>
        <authorList>
            <person name="Hirose Y."/>
            <person name="Shimura Y."/>
            <person name="Fujisawa T."/>
            <person name="Nakamura Y."/>
            <person name="Kawachi M."/>
        </authorList>
    </citation>
    <scope>NUCLEOTIDE SEQUENCE [LARGE SCALE GENOMIC DNA]</scope>
    <source>
        <strain evidence="7 8">NIES-23</strain>
    </source>
</reference>
<evidence type="ECO:0000259" key="6">
    <source>
        <dbReference type="Pfam" id="PF00155"/>
    </source>
</evidence>
<dbReference type="EMBL" id="AP018216">
    <property type="protein sequence ID" value="BAY72014.1"/>
    <property type="molecule type" value="Genomic_DNA"/>
</dbReference>
<dbReference type="GO" id="GO:0008483">
    <property type="term" value="F:transaminase activity"/>
    <property type="evidence" value="ECO:0007669"/>
    <property type="project" value="UniProtKB-KW"/>
</dbReference>
<sequence length="398" mass="43418">MTNFTSRMQAVQSPIIPVVGELIQNSPGTISLGQGVVSYSPPPEAIELLPRFLADPANNLYKAVEGIPPLLNALTEKLSTFNNIEITTDNCIVVTAGSNMAFMNAILAITSPGDEIILNTPYYFNHEMAITMAGCRAVLVETDENYQLCPEAIAQAITPKTRAVVTISPNNPTGVVYCEDLLRNVNQICANYGIYHISDEAYEYFTYDGVKHVSPASFAGSSEYTISLYSLSKAYGFASWRIGYMVIPKHLLVAIKKVQDTILICPPVVSQYAALGALQAKPEYLQDHIGALAQPAVGIAQVRQIVFDYLKQLQGLCNITPADGAFYVFLKVHTQIDAFALVKQLIQEYKVAVIPGTTFGMENGCYLRVAYGALQKDTVKEGIERLVQGLKTILDTGK</sequence>
<dbReference type="Pfam" id="PF00155">
    <property type="entry name" value="Aminotran_1_2"/>
    <property type="match status" value="1"/>
</dbReference>
<dbReference type="Proteomes" id="UP000217507">
    <property type="component" value="Chromosome"/>
</dbReference>
<protein>
    <submittedName>
        <fullName evidence="7">Putative aspartate aminotransferase</fullName>
    </submittedName>
</protein>
<comment type="cofactor">
    <cofactor evidence="1">
        <name>pyridoxal 5'-phosphate</name>
        <dbReference type="ChEBI" id="CHEBI:597326"/>
    </cofactor>
</comment>
<evidence type="ECO:0000256" key="1">
    <source>
        <dbReference type="ARBA" id="ARBA00001933"/>
    </source>
</evidence>
<dbReference type="PANTHER" id="PTHR46383:SF5">
    <property type="entry name" value="AMINOTRANSFERASE CLASS I_CLASSII DOMAIN-CONTAINING PROTEIN"/>
    <property type="match status" value="1"/>
</dbReference>
<dbReference type="AlphaFoldDB" id="A0A1Z4KSV2"/>
<name>A0A1Z4KSV2_ANAVA</name>
<evidence type="ECO:0000313" key="8">
    <source>
        <dbReference type="Proteomes" id="UP000217507"/>
    </source>
</evidence>
<dbReference type="SUPFAM" id="SSF53383">
    <property type="entry name" value="PLP-dependent transferases"/>
    <property type="match status" value="1"/>
</dbReference>
<evidence type="ECO:0000256" key="2">
    <source>
        <dbReference type="ARBA" id="ARBA00007441"/>
    </source>
</evidence>
<evidence type="ECO:0000256" key="3">
    <source>
        <dbReference type="ARBA" id="ARBA00022576"/>
    </source>
</evidence>
<comment type="similarity">
    <text evidence="2">Belongs to the class-I pyridoxal-phosphate-dependent aminotransferase family.</text>
</comment>
<organism evidence="7 8">
    <name type="scientific">Trichormus variabilis NIES-23</name>
    <dbReference type="NCBI Taxonomy" id="1973479"/>
    <lineage>
        <taxon>Bacteria</taxon>
        <taxon>Bacillati</taxon>
        <taxon>Cyanobacteriota</taxon>
        <taxon>Cyanophyceae</taxon>
        <taxon>Nostocales</taxon>
        <taxon>Nostocaceae</taxon>
        <taxon>Trichormus</taxon>
    </lineage>
</organism>
<dbReference type="InterPro" id="IPR015424">
    <property type="entry name" value="PyrdxlP-dep_Trfase"/>
</dbReference>
<dbReference type="PANTHER" id="PTHR46383">
    <property type="entry name" value="ASPARTATE AMINOTRANSFERASE"/>
    <property type="match status" value="1"/>
</dbReference>
<keyword evidence="5" id="KW-0663">Pyridoxal phosphate</keyword>
<gene>
    <name evidence="7" type="ORF">NIES23_48380</name>
</gene>